<dbReference type="RefSeq" id="XP_062646160.1">
    <property type="nucleotide sequence ID" value="XM_062787685.1"/>
</dbReference>
<feature type="region of interest" description="Disordered" evidence="1">
    <location>
        <begin position="24"/>
        <end position="55"/>
    </location>
</feature>
<reference evidence="2" key="2">
    <citation type="submission" date="2023-05" db="EMBL/GenBank/DDBJ databases">
        <authorList>
            <consortium name="Lawrence Berkeley National Laboratory"/>
            <person name="Steindorff A."/>
            <person name="Hensen N."/>
            <person name="Bonometti L."/>
            <person name="Westerberg I."/>
            <person name="Brannstrom I.O."/>
            <person name="Guillou S."/>
            <person name="Cros-Aarteil S."/>
            <person name="Calhoun S."/>
            <person name="Haridas S."/>
            <person name="Kuo A."/>
            <person name="Mondo S."/>
            <person name="Pangilinan J."/>
            <person name="Riley R."/>
            <person name="Labutti K."/>
            <person name="Andreopoulos B."/>
            <person name="Lipzen A."/>
            <person name="Chen C."/>
            <person name="Yanf M."/>
            <person name="Daum C."/>
            <person name="Ng V."/>
            <person name="Clum A."/>
            <person name="Ohm R."/>
            <person name="Martin F."/>
            <person name="Silar P."/>
            <person name="Natvig D."/>
            <person name="Lalanne C."/>
            <person name="Gautier V."/>
            <person name="Ament-Velasquez S.L."/>
            <person name="Kruys A."/>
            <person name="Hutchinson M.I."/>
            <person name="Powell A.J."/>
            <person name="Barry K."/>
            <person name="Miller A.N."/>
            <person name="Grigoriev I.V."/>
            <person name="Debuchy R."/>
            <person name="Gladieux P."/>
            <person name="Thoren M.H."/>
            <person name="Johannesson H."/>
        </authorList>
    </citation>
    <scope>NUCLEOTIDE SEQUENCE</scope>
    <source>
        <strain evidence="2">CBS 731.68</strain>
    </source>
</reference>
<evidence type="ECO:0000313" key="3">
    <source>
        <dbReference type="Proteomes" id="UP001302602"/>
    </source>
</evidence>
<keyword evidence="3" id="KW-1185">Reference proteome</keyword>
<sequence length="148" mass="15982">MAVSGEADETRNGRSHVFIKALAHDKTKVQSSSKQHPRQLPKAGKTTEPQARASAQEKWEINSLVVISATPRCCCNAPSSAKLASLYSTIEETTHRSPCLRRLVAILTVSTLLSRRRHISSANINNVSRLLGAGTCRSSNGVFEVATA</sequence>
<proteinExistence type="predicted"/>
<reference evidence="2" key="1">
    <citation type="journal article" date="2023" name="Mol. Phylogenet. Evol.">
        <title>Genome-scale phylogeny and comparative genomics of the fungal order Sordariales.</title>
        <authorList>
            <person name="Hensen N."/>
            <person name="Bonometti L."/>
            <person name="Westerberg I."/>
            <person name="Brannstrom I.O."/>
            <person name="Guillou S."/>
            <person name="Cros-Aarteil S."/>
            <person name="Calhoun S."/>
            <person name="Haridas S."/>
            <person name="Kuo A."/>
            <person name="Mondo S."/>
            <person name="Pangilinan J."/>
            <person name="Riley R."/>
            <person name="LaButti K."/>
            <person name="Andreopoulos B."/>
            <person name="Lipzen A."/>
            <person name="Chen C."/>
            <person name="Yan M."/>
            <person name="Daum C."/>
            <person name="Ng V."/>
            <person name="Clum A."/>
            <person name="Steindorff A."/>
            <person name="Ohm R.A."/>
            <person name="Martin F."/>
            <person name="Silar P."/>
            <person name="Natvig D.O."/>
            <person name="Lalanne C."/>
            <person name="Gautier V."/>
            <person name="Ament-Velasquez S.L."/>
            <person name="Kruys A."/>
            <person name="Hutchinson M.I."/>
            <person name="Powell A.J."/>
            <person name="Barry K."/>
            <person name="Miller A.N."/>
            <person name="Grigoriev I.V."/>
            <person name="Debuchy R."/>
            <person name="Gladieux P."/>
            <person name="Hiltunen Thoren M."/>
            <person name="Johannesson H."/>
        </authorList>
    </citation>
    <scope>NUCLEOTIDE SEQUENCE</scope>
    <source>
        <strain evidence="2">CBS 731.68</strain>
    </source>
</reference>
<dbReference type="GeneID" id="87824455"/>
<evidence type="ECO:0000256" key="1">
    <source>
        <dbReference type="SAM" id="MobiDB-lite"/>
    </source>
</evidence>
<dbReference type="EMBL" id="MU853231">
    <property type="protein sequence ID" value="KAK4122389.1"/>
    <property type="molecule type" value="Genomic_DNA"/>
</dbReference>
<name>A0AAN6TXB9_9PEZI</name>
<dbReference type="Proteomes" id="UP001302602">
    <property type="component" value="Unassembled WGS sequence"/>
</dbReference>
<evidence type="ECO:0000313" key="2">
    <source>
        <dbReference type="EMBL" id="KAK4122389.1"/>
    </source>
</evidence>
<gene>
    <name evidence="2" type="ORF">N657DRAFT_502100</name>
</gene>
<dbReference type="AlphaFoldDB" id="A0AAN6TXB9"/>
<organism evidence="2 3">
    <name type="scientific">Parathielavia appendiculata</name>
    <dbReference type="NCBI Taxonomy" id="2587402"/>
    <lineage>
        <taxon>Eukaryota</taxon>
        <taxon>Fungi</taxon>
        <taxon>Dikarya</taxon>
        <taxon>Ascomycota</taxon>
        <taxon>Pezizomycotina</taxon>
        <taxon>Sordariomycetes</taxon>
        <taxon>Sordariomycetidae</taxon>
        <taxon>Sordariales</taxon>
        <taxon>Chaetomiaceae</taxon>
        <taxon>Parathielavia</taxon>
    </lineage>
</organism>
<comment type="caution">
    <text evidence="2">The sequence shown here is derived from an EMBL/GenBank/DDBJ whole genome shotgun (WGS) entry which is preliminary data.</text>
</comment>
<accession>A0AAN6TXB9</accession>
<protein>
    <submittedName>
        <fullName evidence="2">Uncharacterized protein</fullName>
    </submittedName>
</protein>